<organism evidence="1 2">
    <name type="scientific">Thauera aminoaromatica</name>
    <dbReference type="NCBI Taxonomy" id="164330"/>
    <lineage>
        <taxon>Bacteria</taxon>
        <taxon>Pseudomonadati</taxon>
        <taxon>Pseudomonadota</taxon>
        <taxon>Betaproteobacteria</taxon>
        <taxon>Rhodocyclales</taxon>
        <taxon>Zoogloeaceae</taxon>
        <taxon>Thauera</taxon>
    </lineage>
</organism>
<protein>
    <submittedName>
        <fullName evidence="1">Uncharacterized protein</fullName>
    </submittedName>
</protein>
<dbReference type="Proteomes" id="UP000002186">
    <property type="component" value="Chromosome"/>
</dbReference>
<gene>
    <name evidence="1" type="ordered locus">Tmz1t_0306</name>
</gene>
<proteinExistence type="predicted"/>
<name>C4ZMQ3_THASP</name>
<reference evidence="2" key="1">
    <citation type="submission" date="2009-05" db="EMBL/GenBank/DDBJ databases">
        <title>Complete sequence of chromosome of Thauera sp. MZ1T.</title>
        <authorList>
            <consortium name="US DOE Joint Genome Institute"/>
            <person name="Lucas S."/>
            <person name="Copeland A."/>
            <person name="Lapidus A."/>
            <person name="Glavina del Rio T."/>
            <person name="Dalin E."/>
            <person name="Tice H."/>
            <person name="Bruce D."/>
            <person name="Goodwin L."/>
            <person name="Pitluck S."/>
            <person name="Sims D."/>
            <person name="Brettin T."/>
            <person name="Detter J.C."/>
            <person name="Han C."/>
            <person name="Larimer F."/>
            <person name="Land M."/>
            <person name="Hauser L."/>
            <person name="Kyrpides N."/>
            <person name="Mikhailova N."/>
            <person name="Sayler G.S."/>
        </authorList>
    </citation>
    <scope>NUCLEOTIDE SEQUENCE [LARGE SCALE GENOMIC DNA]</scope>
    <source>
        <strain evidence="2">MZ1T</strain>
    </source>
</reference>
<dbReference type="STRING" id="85643.Tmz1t_0306"/>
<dbReference type="AlphaFoldDB" id="C4ZMQ3"/>
<accession>C4ZMQ3</accession>
<dbReference type="HOGENOM" id="CLU_2412187_0_0_4"/>
<dbReference type="OrthoDB" id="1550996at2"/>
<keyword evidence="2" id="KW-1185">Reference proteome</keyword>
<dbReference type="RefSeq" id="WP_012584361.1">
    <property type="nucleotide sequence ID" value="NC_011662.2"/>
</dbReference>
<reference evidence="1 2" key="2">
    <citation type="journal article" date="2012" name="Stand. Genomic Sci.">
        <title>Complete genome sequence of Thauera aminoaromatica strain MZ1T.</title>
        <authorList>
            <person name="Jiang K."/>
            <person name="Sanseverino J."/>
            <person name="Chauhan A."/>
            <person name="Lucas S."/>
            <person name="Copeland A."/>
            <person name="Lapidus A."/>
            <person name="Del Rio T.G."/>
            <person name="Dalin E."/>
            <person name="Tice H."/>
            <person name="Bruce D."/>
            <person name="Goodwin L."/>
            <person name="Pitluck S."/>
            <person name="Sims D."/>
            <person name="Brettin T."/>
            <person name="Detter J.C."/>
            <person name="Han C."/>
            <person name="Chang Y.J."/>
            <person name="Larimer F."/>
            <person name="Land M."/>
            <person name="Hauser L."/>
            <person name="Kyrpides N.C."/>
            <person name="Mikhailova N."/>
            <person name="Moser S."/>
            <person name="Jegier P."/>
            <person name="Close D."/>
            <person name="Debruyn J.M."/>
            <person name="Wang Y."/>
            <person name="Layton A.C."/>
            <person name="Allen M.S."/>
            <person name="Sayler G.S."/>
        </authorList>
    </citation>
    <scope>NUCLEOTIDE SEQUENCE [LARGE SCALE GENOMIC DNA]</scope>
    <source>
        <strain evidence="1 2">MZ1T</strain>
    </source>
</reference>
<dbReference type="EMBL" id="CP001281">
    <property type="protein sequence ID" value="ACK53097.1"/>
    <property type="molecule type" value="Genomic_DNA"/>
</dbReference>
<sequence>MGAEAVYWLRSRLRWGAEVSKNQDASVAKAKKAIGQPEGLAVLMVFFCECATGRDSDVGLHVARRLGQNLGYGVGDNMDDLLAKHGFDGGPR</sequence>
<evidence type="ECO:0000313" key="2">
    <source>
        <dbReference type="Proteomes" id="UP000002186"/>
    </source>
</evidence>
<evidence type="ECO:0000313" key="1">
    <source>
        <dbReference type="EMBL" id="ACK53097.1"/>
    </source>
</evidence>
<dbReference type="KEGG" id="tmz:Tmz1t_0306"/>